<dbReference type="InterPro" id="IPR036291">
    <property type="entry name" value="NAD(P)-bd_dom_sf"/>
</dbReference>
<evidence type="ECO:0000313" key="5">
    <source>
        <dbReference type="Proteomes" id="UP000270112"/>
    </source>
</evidence>
<dbReference type="InterPro" id="IPR051783">
    <property type="entry name" value="NAD(P)-dependent_oxidoreduct"/>
</dbReference>
<dbReference type="Proteomes" id="UP000253817">
    <property type="component" value="Unassembled WGS sequence"/>
</dbReference>
<dbReference type="Gene3D" id="3.40.50.720">
    <property type="entry name" value="NAD(P)-binding Rossmann-like Domain"/>
    <property type="match status" value="1"/>
</dbReference>
<reference evidence="5" key="2">
    <citation type="submission" date="2018-05" db="EMBL/GenBank/DDBJ databases">
        <title>Genome Sequencing of selected type strains of the family Eggerthellaceae.</title>
        <authorList>
            <person name="Danylec N."/>
            <person name="Stoll D.A."/>
            <person name="Doetsch A."/>
            <person name="Huch M."/>
        </authorList>
    </citation>
    <scope>NUCLEOTIDE SEQUENCE [LARGE SCALE GENOMIC DNA]</scope>
    <source>
        <strain evidence="5">DSM 16107</strain>
    </source>
</reference>
<evidence type="ECO:0000259" key="1">
    <source>
        <dbReference type="Pfam" id="PF01370"/>
    </source>
</evidence>
<evidence type="ECO:0000313" key="2">
    <source>
        <dbReference type="EMBL" id="RDB65394.1"/>
    </source>
</evidence>
<dbReference type="GO" id="GO:0005737">
    <property type="term" value="C:cytoplasm"/>
    <property type="evidence" value="ECO:0007669"/>
    <property type="project" value="TreeGrafter"/>
</dbReference>
<dbReference type="EMBL" id="PPTT01000039">
    <property type="protein sequence ID" value="RDB65394.1"/>
    <property type="molecule type" value="Genomic_DNA"/>
</dbReference>
<dbReference type="Pfam" id="PF01370">
    <property type="entry name" value="Epimerase"/>
    <property type="match status" value="1"/>
</dbReference>
<dbReference type="SUPFAM" id="SSF51735">
    <property type="entry name" value="NAD(P)-binding Rossmann-fold domains"/>
    <property type="match status" value="1"/>
</dbReference>
<keyword evidence="4" id="KW-1185">Reference proteome</keyword>
<dbReference type="PANTHER" id="PTHR48079:SF6">
    <property type="entry name" value="NAD(P)-BINDING DOMAIN-CONTAINING PROTEIN-RELATED"/>
    <property type="match status" value="1"/>
</dbReference>
<protein>
    <submittedName>
        <fullName evidence="3">NAD(P)-dependent oxidoreductase</fullName>
    </submittedName>
</protein>
<reference evidence="2 4" key="1">
    <citation type="journal article" date="2018" name="Elife">
        <title>Discovery and characterization of a prevalent human gut bacterial enzyme sufficient for the inactivation of a family of plant toxins.</title>
        <authorList>
            <person name="Koppel N."/>
            <person name="Bisanz J.E."/>
            <person name="Pandelia M.E."/>
            <person name="Turnbaugh P.J."/>
            <person name="Balskus E.P."/>
        </authorList>
    </citation>
    <scope>NUCLEOTIDE SEQUENCE [LARGE SCALE GENOMIC DNA]</scope>
    <source>
        <strain evidence="2 4">DSM 16107</strain>
    </source>
</reference>
<proteinExistence type="predicted"/>
<dbReference type="Proteomes" id="UP000270112">
    <property type="component" value="Unassembled WGS sequence"/>
</dbReference>
<gene>
    <name evidence="2" type="ORF">C1876_15965</name>
    <name evidence="3" type="ORF">DMP09_09940</name>
</gene>
<dbReference type="EMBL" id="QICC01000038">
    <property type="protein sequence ID" value="RNM41390.1"/>
    <property type="molecule type" value="Genomic_DNA"/>
</dbReference>
<name>A0A3N0IY87_9ACTN</name>
<organism evidence="3 5">
    <name type="scientific">Eggerthella sinensis</name>
    <dbReference type="NCBI Taxonomy" id="242230"/>
    <lineage>
        <taxon>Bacteria</taxon>
        <taxon>Bacillati</taxon>
        <taxon>Actinomycetota</taxon>
        <taxon>Coriobacteriia</taxon>
        <taxon>Eggerthellales</taxon>
        <taxon>Eggerthellaceae</taxon>
        <taxon>Eggerthella</taxon>
    </lineage>
</organism>
<comment type="caution">
    <text evidence="3">The sequence shown here is derived from an EMBL/GenBank/DDBJ whole genome shotgun (WGS) entry which is preliminary data.</text>
</comment>
<accession>A0A3N0IY87</accession>
<sequence>MKASFSGIPYSQIEIGRFLKMAKCIVIGASSFIGVYTVQAFLDAGYKVVGTGRNPRFAEHYAQKGVEYISYDLDEPNACDALPKDADVVVHLAGRLPANSTFDLKDSDDAAKYIVTNTLGAAYLLEWCRRTGVKKILTTTSYADVQRKWDCGEPVSETWERDFLMHGDHAAYVISKNAASDLMCYYNEQHGMKNVIFRLPPVYGVGPHTSLRVNGTIRKSGIGLFVDKAKRGEPISVYGDGLAARDVVYVKDVATAFVQAAESDRASGLYNIGSGTTTSLLQQAKVIAEVFGGDVGRSLVSTDTSKSNGVVPYSFDIEKARTDFGYEPECNTFYKLMRDWKEEEERGEYPLLFDGIHSDLL</sequence>
<dbReference type="GO" id="GO:0004029">
    <property type="term" value="F:aldehyde dehydrogenase (NAD+) activity"/>
    <property type="evidence" value="ECO:0007669"/>
    <property type="project" value="TreeGrafter"/>
</dbReference>
<evidence type="ECO:0000313" key="3">
    <source>
        <dbReference type="EMBL" id="RNM41390.1"/>
    </source>
</evidence>
<dbReference type="PANTHER" id="PTHR48079">
    <property type="entry name" value="PROTEIN YEEZ"/>
    <property type="match status" value="1"/>
</dbReference>
<evidence type="ECO:0000313" key="4">
    <source>
        <dbReference type="Proteomes" id="UP000253817"/>
    </source>
</evidence>
<dbReference type="AlphaFoldDB" id="A0A3N0IY87"/>
<reference evidence="3" key="3">
    <citation type="journal article" date="2019" name="Microbiol. Resour. Announc.">
        <title>Draft Genome Sequences of Type Strains of Gordonibacter faecihominis, Paraeggerthella hongkongensis, Parvibacter caecicola,Slackia equolifaciens, Slackia faecicanis, and Slackia isoflavoniconvertens.</title>
        <authorList>
            <person name="Danylec N."/>
            <person name="Stoll D.A."/>
            <person name="Dotsch A."/>
            <person name="Huch M."/>
        </authorList>
    </citation>
    <scope>NUCLEOTIDE SEQUENCE</scope>
    <source>
        <strain evidence="3">DSM 16107</strain>
    </source>
</reference>
<dbReference type="InterPro" id="IPR001509">
    <property type="entry name" value="Epimerase_deHydtase"/>
</dbReference>
<feature type="domain" description="NAD-dependent epimerase/dehydratase" evidence="1">
    <location>
        <begin position="25"/>
        <end position="273"/>
    </location>
</feature>